<evidence type="ECO:0000313" key="3">
    <source>
        <dbReference type="EMBL" id="GAA1870206.1"/>
    </source>
</evidence>
<gene>
    <name evidence="3" type="ORF">GCM10009836_58490</name>
</gene>
<organism evidence="3 4">
    <name type="scientific">Pseudonocardia ailaonensis</name>
    <dbReference type="NCBI Taxonomy" id="367279"/>
    <lineage>
        <taxon>Bacteria</taxon>
        <taxon>Bacillati</taxon>
        <taxon>Actinomycetota</taxon>
        <taxon>Actinomycetes</taxon>
        <taxon>Pseudonocardiales</taxon>
        <taxon>Pseudonocardiaceae</taxon>
        <taxon>Pseudonocardia</taxon>
    </lineage>
</organism>
<dbReference type="Pfam" id="PF02577">
    <property type="entry name" value="BFN_dom"/>
    <property type="match status" value="1"/>
</dbReference>
<dbReference type="InterPro" id="IPR036104">
    <property type="entry name" value="BFN_sf"/>
</dbReference>
<dbReference type="PROSITE" id="PS51658">
    <property type="entry name" value="BFN"/>
    <property type="match status" value="1"/>
</dbReference>
<dbReference type="Gene3D" id="3.10.690.10">
    <property type="entry name" value="Bifunctional nuclease domain"/>
    <property type="match status" value="1"/>
</dbReference>
<dbReference type="InterPro" id="IPR003729">
    <property type="entry name" value="Bi_nuclease_dom"/>
</dbReference>
<proteinExistence type="predicted"/>
<evidence type="ECO:0000259" key="2">
    <source>
        <dbReference type="PROSITE" id="PS51658"/>
    </source>
</evidence>
<feature type="domain" description="BFN" evidence="2">
    <location>
        <begin position="1"/>
        <end position="127"/>
    </location>
</feature>
<keyword evidence="4" id="KW-1185">Reference proteome</keyword>
<name>A0ABN2NI30_9PSEU</name>
<accession>A0ABN2NI30</accession>
<dbReference type="SUPFAM" id="SSF103256">
    <property type="entry name" value="Hypothetical protein TM0160"/>
    <property type="match status" value="1"/>
</dbReference>
<evidence type="ECO:0000313" key="4">
    <source>
        <dbReference type="Proteomes" id="UP001500449"/>
    </source>
</evidence>
<dbReference type="EMBL" id="BAAAQK010000025">
    <property type="protein sequence ID" value="GAA1870206.1"/>
    <property type="molecule type" value="Genomic_DNA"/>
</dbReference>
<protein>
    <submittedName>
        <fullName evidence="3">Bifunctional nuclease family protein</fullName>
    </submittedName>
</protein>
<dbReference type="Proteomes" id="UP001500449">
    <property type="component" value="Unassembled WGS sequence"/>
</dbReference>
<evidence type="ECO:0000256" key="1">
    <source>
        <dbReference type="SAM" id="MobiDB-lite"/>
    </source>
</evidence>
<feature type="compositionally biased region" description="Basic and acidic residues" evidence="1">
    <location>
        <begin position="145"/>
        <end position="161"/>
    </location>
</feature>
<feature type="region of interest" description="Disordered" evidence="1">
    <location>
        <begin position="136"/>
        <end position="161"/>
    </location>
</feature>
<reference evidence="3 4" key="1">
    <citation type="journal article" date="2019" name="Int. J. Syst. Evol. Microbiol.">
        <title>The Global Catalogue of Microorganisms (GCM) 10K type strain sequencing project: providing services to taxonomists for standard genome sequencing and annotation.</title>
        <authorList>
            <consortium name="The Broad Institute Genomics Platform"/>
            <consortium name="The Broad Institute Genome Sequencing Center for Infectious Disease"/>
            <person name="Wu L."/>
            <person name="Ma J."/>
        </authorList>
    </citation>
    <scope>NUCLEOTIDE SEQUENCE [LARGE SCALE GENOMIC DNA]</scope>
    <source>
        <strain evidence="3 4">JCM 16009</strain>
    </source>
</reference>
<comment type="caution">
    <text evidence="3">The sequence shown here is derived from an EMBL/GenBank/DDBJ whole genome shotgun (WGS) entry which is preliminary data.</text>
</comment>
<sequence length="161" mass="17471">MRVLRLVVHARSRQPVLVLGEVDGDRCLPVFLRAQQAEVISVGKREGADQETAVSQDVLLPVVEALGSRLVGAEITALVDGVYSAELVLDNDLRVSVRPSDALAVAVREDLPIGVADEILDDVGQDVSEVFPVEGSAAPPEEQVQEFRDFLDDVSPDDFRR</sequence>